<feature type="region of interest" description="Disordered" evidence="1">
    <location>
        <begin position="42"/>
        <end position="64"/>
    </location>
</feature>
<dbReference type="KEGG" id="pvo:PVOR_16789"/>
<name>A0A2R9ST93_9BACL</name>
<sequence length="378" mass="40995">MNPNYKKWGYLIVKNRWMLTAVFALGVGLLAGCGSNGNTANNGAAADNTTPAPQTNTAQESTPSATEIKELKVSFVPSKDPDQIITATDPLKDLLKEQLATEGYNVEKVTIDVGTTYEAVGEALTAGTTDIGFIPGGTYALYDDGADVILTATRAGLSNDSDNPKDWNDNKPTAPTDEQATYYRSIAIAGPTDKGKELAAKVNAGESLTWEELDSANWAVMSTSSSAGYIYPTLWLQNNYNKSITDLKHVVTSDSYGSSFARLAAGQVDIIVAFADARRDYEEKWTTEFSRSASIWDETNVIGVTQGIYNDTISVSKNSSLMDDQFKSALQKAFIAIAQTDKGKEVIAVYSHEGYQEAKSSDYDNERKAQELIKSQKQ</sequence>
<dbReference type="Gene3D" id="3.40.190.10">
    <property type="entry name" value="Periplasmic binding protein-like II"/>
    <property type="match status" value="2"/>
</dbReference>
<evidence type="ECO:0000313" key="2">
    <source>
        <dbReference type="EMBL" id="EFU40562.1"/>
    </source>
</evidence>
<dbReference type="PANTHER" id="PTHR35841:SF1">
    <property type="entry name" value="PHOSPHONATES-BINDING PERIPLASMIC PROTEIN"/>
    <property type="match status" value="1"/>
</dbReference>
<dbReference type="AlphaFoldDB" id="A0A2R9ST93"/>
<dbReference type="Proteomes" id="UP000003094">
    <property type="component" value="Unassembled WGS sequence"/>
</dbReference>
<dbReference type="PROSITE" id="PS51257">
    <property type="entry name" value="PROKAR_LIPOPROTEIN"/>
    <property type="match status" value="1"/>
</dbReference>
<feature type="compositionally biased region" description="Polar residues" evidence="1">
    <location>
        <begin position="51"/>
        <end position="64"/>
    </location>
</feature>
<feature type="compositionally biased region" description="Basic and acidic residues" evidence="1">
    <location>
        <begin position="359"/>
        <end position="371"/>
    </location>
</feature>
<dbReference type="PANTHER" id="PTHR35841">
    <property type="entry name" value="PHOSPHONATES-BINDING PERIPLASMIC PROTEIN"/>
    <property type="match status" value="1"/>
</dbReference>
<dbReference type="EMBL" id="ADHJ01000025">
    <property type="protein sequence ID" value="EFU40562.1"/>
    <property type="molecule type" value="Genomic_DNA"/>
</dbReference>
<proteinExistence type="predicted"/>
<dbReference type="SUPFAM" id="SSF53850">
    <property type="entry name" value="Periplasmic binding protein-like II"/>
    <property type="match status" value="1"/>
</dbReference>
<dbReference type="Pfam" id="PF12974">
    <property type="entry name" value="Phosphonate-bd"/>
    <property type="match status" value="1"/>
</dbReference>
<gene>
    <name evidence="2" type="ORF">PVOR_16789</name>
</gene>
<evidence type="ECO:0000313" key="3">
    <source>
        <dbReference type="Proteomes" id="UP000003094"/>
    </source>
</evidence>
<evidence type="ECO:0000256" key="1">
    <source>
        <dbReference type="SAM" id="MobiDB-lite"/>
    </source>
</evidence>
<protein>
    <submittedName>
        <fullName evidence="2">Phosphonate ABC transporter, periplasmic phosphonate-binding protein</fullName>
    </submittedName>
</protein>
<keyword evidence="3" id="KW-1185">Reference proteome</keyword>
<accession>A0A2R9ST93</accession>
<organism evidence="2 3">
    <name type="scientific">Paenibacillus vortex V453</name>
    <dbReference type="NCBI Taxonomy" id="715225"/>
    <lineage>
        <taxon>Bacteria</taxon>
        <taxon>Bacillati</taxon>
        <taxon>Bacillota</taxon>
        <taxon>Bacilli</taxon>
        <taxon>Bacillales</taxon>
        <taxon>Paenibacillaceae</taxon>
        <taxon>Paenibacillus</taxon>
    </lineage>
</organism>
<feature type="region of interest" description="Disordered" evidence="1">
    <location>
        <begin position="359"/>
        <end position="378"/>
    </location>
</feature>
<reference evidence="2 3" key="1">
    <citation type="journal article" date="2010" name="BMC Genomics">
        <title>Genome sequence of the pattern forming Paenibacillus vortex bacterium reveals potential for thriving in complex environments.</title>
        <authorList>
            <person name="Sirota-Madi A."/>
            <person name="Olender T."/>
            <person name="Helman Y."/>
            <person name="Ingham C."/>
            <person name="Brainis I."/>
            <person name="Roth D."/>
            <person name="Hagi E."/>
            <person name="Brodsky L."/>
            <person name="Leshkowitz D."/>
            <person name="Galatenko V."/>
            <person name="Nikolaev V."/>
            <person name="Mugasimangalam R.C."/>
            <person name="Bransburg-Zabary S."/>
            <person name="Gutnick D.L."/>
            <person name="Lancet D."/>
            <person name="Ben-Jacob E."/>
        </authorList>
    </citation>
    <scope>NUCLEOTIDE SEQUENCE [LARGE SCALE GENOMIC DNA]</scope>
    <source>
        <strain evidence="2 3">V453</strain>
    </source>
</reference>
<comment type="caution">
    <text evidence="2">The sequence shown here is derived from an EMBL/GenBank/DDBJ whole genome shotgun (WGS) entry which is preliminary data.</text>
</comment>